<evidence type="ECO:0000313" key="2">
    <source>
        <dbReference type="EMBL" id="GIL86206.1"/>
    </source>
</evidence>
<dbReference type="AlphaFoldDB" id="A0A8J4GM75"/>
<evidence type="ECO:0008006" key="6">
    <source>
        <dbReference type="Google" id="ProtNLM"/>
    </source>
</evidence>
<reference evidence="3" key="1">
    <citation type="journal article" date="2021" name="Proc. Natl. Acad. Sci. U.S.A.">
        <title>Three genomes in the algal genus Volvox reveal the fate of a haploid sex-determining region after a transition to homothallism.</title>
        <authorList>
            <person name="Yamamoto K."/>
            <person name="Hamaji T."/>
            <person name="Kawai-Toyooka H."/>
            <person name="Matsuzaki R."/>
            <person name="Takahashi F."/>
            <person name="Nishimura Y."/>
            <person name="Kawachi M."/>
            <person name="Noguchi H."/>
            <person name="Minakuchi Y."/>
            <person name="Umen J.G."/>
            <person name="Toyoda A."/>
            <person name="Nozaki H."/>
        </authorList>
    </citation>
    <scope>NUCLEOTIDE SEQUENCE</scope>
    <source>
        <strain evidence="3">NIES-3785</strain>
        <strain evidence="2">NIES-3786</strain>
    </source>
</reference>
<comment type="caution">
    <text evidence="3">The sequence shown here is derived from an EMBL/GenBank/DDBJ whole genome shotgun (WGS) entry which is preliminary data.</text>
</comment>
<evidence type="ECO:0000313" key="4">
    <source>
        <dbReference type="Proteomes" id="UP000722791"/>
    </source>
</evidence>
<dbReference type="Proteomes" id="UP000747110">
    <property type="component" value="Unassembled WGS sequence"/>
</dbReference>
<dbReference type="OrthoDB" id="5982at2759"/>
<accession>A0A8J4GM75</accession>
<evidence type="ECO:0000313" key="3">
    <source>
        <dbReference type="EMBL" id="GIM10000.1"/>
    </source>
</evidence>
<dbReference type="Proteomes" id="UP000722791">
    <property type="component" value="Unassembled WGS sequence"/>
</dbReference>
<dbReference type="EMBL" id="BNCP01000035">
    <property type="protein sequence ID" value="GIL86206.1"/>
    <property type="molecule type" value="Genomic_DNA"/>
</dbReference>
<protein>
    <recommendedName>
        <fullName evidence="6">GIY-YIG domain-containing protein</fullName>
    </recommendedName>
</protein>
<dbReference type="EMBL" id="BNCQ01000033">
    <property type="protein sequence ID" value="GIM10000.1"/>
    <property type="molecule type" value="Genomic_DNA"/>
</dbReference>
<feature type="region of interest" description="Disordered" evidence="1">
    <location>
        <begin position="1"/>
        <end position="21"/>
    </location>
</feature>
<dbReference type="InterPro" id="IPR049578">
    <property type="entry name" value="CAXIP1-like_GIY-YIG_dom"/>
</dbReference>
<evidence type="ECO:0000313" key="5">
    <source>
        <dbReference type="Proteomes" id="UP000747110"/>
    </source>
</evidence>
<proteinExistence type="predicted"/>
<evidence type="ECO:0000256" key="1">
    <source>
        <dbReference type="SAM" id="MobiDB-lite"/>
    </source>
</evidence>
<sequence length="454" mass="49900">MSSIGQGLDRMLRTSSRPQAPTALVRRHRLKRLPFTSICSVSSGPDSRSTVKLVSPTSRARYLGCRSAAVLDAAPSAPMPSLSDLPICAVINTQGMVLPDMPEGTRGATYAIFDDKQKLQYIGTTTDLRNALRTALGRRPDKTHYYKAATMPTSEPTALQAVRDAWFAELGGQPNGNRLAIERSMWQQPVDAGAISERGRKGAAEEKTRQLLAALRDRGCKEDFTPNPTLLLEGQVDFLPARNLTDEELAAEREAEAARMRGRRSCSAIVDGQERVFHTSYSLKFPTNGGFMMDVSVLFDGRETQHRVIVGKKYYEPYGLAPEAAVEAGLALLLRAKVARATEGILLSSQFPVNYFALGQVEQWYGDEFRQEFERITGGVQLPDGNQDAWRFNRLHDYGPMRVETAEQLSTAMGRNGRTELAEAMDEAFSGGADIAGEAEEDLPQGQGILDAFF</sequence>
<gene>
    <name evidence="2" type="ORF">Vretifemale_14594</name>
    <name evidence="3" type="ORF">Vretimale_13753</name>
</gene>
<organism evidence="3 4">
    <name type="scientific">Volvox reticuliferus</name>
    <dbReference type="NCBI Taxonomy" id="1737510"/>
    <lineage>
        <taxon>Eukaryota</taxon>
        <taxon>Viridiplantae</taxon>
        <taxon>Chlorophyta</taxon>
        <taxon>core chlorophytes</taxon>
        <taxon>Chlorophyceae</taxon>
        <taxon>CS clade</taxon>
        <taxon>Chlamydomonadales</taxon>
        <taxon>Volvocaceae</taxon>
        <taxon>Volvox</taxon>
    </lineage>
</organism>
<dbReference type="CDD" id="cd10450">
    <property type="entry name" value="GIY-YIG_AtGrxS16_like"/>
    <property type="match status" value="1"/>
</dbReference>
<name>A0A8J4GM75_9CHLO</name>
<keyword evidence="5" id="KW-1185">Reference proteome</keyword>